<evidence type="ECO:0000256" key="2">
    <source>
        <dbReference type="ARBA" id="ARBA00007447"/>
    </source>
</evidence>
<dbReference type="eggNOG" id="KOG1339">
    <property type="taxonomic scope" value="Eukaryota"/>
</dbReference>
<dbReference type="PROSITE" id="PS51767">
    <property type="entry name" value="PEPTIDASE_A1"/>
    <property type="match status" value="1"/>
</dbReference>
<dbReference type="GeneID" id="4321672"/>
<dbReference type="MEROPS" id="A01.011"/>
<dbReference type="VEuPathDB" id="FungiDB:ATEG_06182"/>
<keyword evidence="7" id="KW-0378">Hydrolase</keyword>
<feature type="chain" id="PRO_5004170338" description="Aspergillopepsin-1" evidence="10">
    <location>
        <begin position="21"/>
        <end position="302"/>
    </location>
</feature>
<reference evidence="13" key="1">
    <citation type="submission" date="2005-09" db="EMBL/GenBank/DDBJ databases">
        <title>Annotation of the Aspergillus terreus NIH2624 genome.</title>
        <authorList>
            <person name="Birren B.W."/>
            <person name="Lander E.S."/>
            <person name="Galagan J.E."/>
            <person name="Nusbaum C."/>
            <person name="Devon K."/>
            <person name="Henn M."/>
            <person name="Ma L.-J."/>
            <person name="Jaffe D.B."/>
            <person name="Butler J."/>
            <person name="Alvarez P."/>
            <person name="Gnerre S."/>
            <person name="Grabherr M."/>
            <person name="Kleber M."/>
            <person name="Mauceli E.W."/>
            <person name="Brockman W."/>
            <person name="Rounsley S."/>
            <person name="Young S.K."/>
            <person name="LaButti K."/>
            <person name="Pushparaj V."/>
            <person name="DeCaprio D."/>
            <person name="Crawford M."/>
            <person name="Koehrsen M."/>
            <person name="Engels R."/>
            <person name="Montgomery P."/>
            <person name="Pearson M."/>
            <person name="Howarth C."/>
            <person name="Larson L."/>
            <person name="Luoma S."/>
            <person name="White J."/>
            <person name="Alvarado L."/>
            <person name="Kodira C.D."/>
            <person name="Zeng Q."/>
            <person name="Oleary S."/>
            <person name="Yandava C."/>
            <person name="Denning D.W."/>
            <person name="Nierman W.C."/>
            <person name="Milne T."/>
            <person name="Madden K."/>
        </authorList>
    </citation>
    <scope>NUCLEOTIDE SEQUENCE [LARGE SCALE GENOMIC DNA]</scope>
    <source>
        <strain evidence="13">NIH 2624 / FGSC A1156</strain>
    </source>
</reference>
<dbReference type="SUPFAM" id="SSF50630">
    <property type="entry name" value="Acid proteases"/>
    <property type="match status" value="1"/>
</dbReference>
<gene>
    <name evidence="12" type="ORF">ATEG_06182</name>
</gene>
<dbReference type="EMBL" id="CH476601">
    <property type="protein sequence ID" value="EAU33943.1"/>
    <property type="molecule type" value="Genomic_DNA"/>
</dbReference>
<dbReference type="GO" id="GO:0006508">
    <property type="term" value="P:proteolysis"/>
    <property type="evidence" value="ECO:0007669"/>
    <property type="project" value="UniProtKB-KW"/>
</dbReference>
<dbReference type="InterPro" id="IPR021109">
    <property type="entry name" value="Peptidase_aspartic_dom_sf"/>
</dbReference>
<comment type="similarity">
    <text evidence="2">Belongs to the peptidase A1 family.</text>
</comment>
<keyword evidence="10" id="KW-0732">Signal</keyword>
<sequence>MVVFSKVTTVALGLSTVASALPGPKTRKGFTVNQLVAPKSHSRSINIPGIYASALNKYGATVPQHIMDAASSGSVVTTPEENDAEYLTPVNVGGTVMNLDFDTGSADLWVFSSELSAQEQSGHAVYKPAGNSTKMDGYTWKISYGDGSGASGNVYKDTVSVGSVTAHGQAVEAAQQISQQFMQDRNNDGLLGLAFSSINTVQPKPQTTFFDTVKSELDAPLFAVSLKYHAPGSYDFGFIDKTKFTGSLAYADVDNSDGFWKFTADGYAVGDGAASSSAISGIAGTSSSPQDQIIYNLTGTRN</sequence>
<dbReference type="CDD" id="cd06097">
    <property type="entry name" value="Aspergillopepsin_like"/>
    <property type="match status" value="1"/>
</dbReference>
<dbReference type="RefSeq" id="XP_001215360.1">
    <property type="nucleotide sequence ID" value="XM_001215360.1"/>
</dbReference>
<dbReference type="InterPro" id="IPR033121">
    <property type="entry name" value="PEPTIDASE_A1"/>
</dbReference>
<evidence type="ECO:0000256" key="6">
    <source>
        <dbReference type="ARBA" id="ARBA00022750"/>
    </source>
</evidence>
<dbReference type="InterPro" id="IPR034163">
    <property type="entry name" value="Aspergillopepsin-like_cat_dom"/>
</dbReference>
<name>Q0CJF2_ASPTN</name>
<feature type="domain" description="Peptidase A1" evidence="11">
    <location>
        <begin position="86"/>
        <end position="302"/>
    </location>
</feature>
<evidence type="ECO:0000259" key="11">
    <source>
        <dbReference type="PROSITE" id="PS51767"/>
    </source>
</evidence>
<dbReference type="FunFam" id="2.40.70.10:FF:000026">
    <property type="entry name" value="Endothiapepsin"/>
    <property type="match status" value="1"/>
</dbReference>
<dbReference type="Proteomes" id="UP000007963">
    <property type="component" value="Unassembled WGS sequence"/>
</dbReference>
<proteinExistence type="inferred from homology"/>
<keyword evidence="5" id="KW-0645">Protease</keyword>
<dbReference type="OrthoDB" id="2747330at2759"/>
<dbReference type="PANTHER" id="PTHR47966">
    <property type="entry name" value="BETA-SITE APP-CLEAVING ENZYME, ISOFORM A-RELATED"/>
    <property type="match status" value="1"/>
</dbReference>
<dbReference type="EC" id="3.4.23.18" evidence="3"/>
<organism evidence="12 13">
    <name type="scientific">Aspergillus terreus (strain NIH 2624 / FGSC A1156)</name>
    <dbReference type="NCBI Taxonomy" id="341663"/>
    <lineage>
        <taxon>Eukaryota</taxon>
        <taxon>Fungi</taxon>
        <taxon>Dikarya</taxon>
        <taxon>Ascomycota</taxon>
        <taxon>Pezizomycotina</taxon>
        <taxon>Eurotiomycetes</taxon>
        <taxon>Eurotiomycetidae</taxon>
        <taxon>Eurotiales</taxon>
        <taxon>Aspergillaceae</taxon>
        <taxon>Aspergillus</taxon>
        <taxon>Aspergillus subgen. Circumdati</taxon>
    </lineage>
</organism>
<evidence type="ECO:0000256" key="1">
    <source>
        <dbReference type="ARBA" id="ARBA00000391"/>
    </source>
</evidence>
<dbReference type="GO" id="GO:0004190">
    <property type="term" value="F:aspartic-type endopeptidase activity"/>
    <property type="evidence" value="ECO:0007669"/>
    <property type="project" value="UniProtKB-KW"/>
</dbReference>
<dbReference type="Pfam" id="PF00026">
    <property type="entry name" value="Asp"/>
    <property type="match status" value="1"/>
</dbReference>
<evidence type="ECO:0000256" key="3">
    <source>
        <dbReference type="ARBA" id="ARBA00013210"/>
    </source>
</evidence>
<dbReference type="InterPro" id="IPR001461">
    <property type="entry name" value="Aspartic_peptidase_A1"/>
</dbReference>
<dbReference type="Gene3D" id="2.40.70.10">
    <property type="entry name" value="Acid Proteases"/>
    <property type="match status" value="2"/>
</dbReference>
<evidence type="ECO:0000256" key="10">
    <source>
        <dbReference type="SAM" id="SignalP"/>
    </source>
</evidence>
<dbReference type="STRING" id="341663.Q0CJF2"/>
<evidence type="ECO:0000313" key="12">
    <source>
        <dbReference type="EMBL" id="EAU33943.1"/>
    </source>
</evidence>
<evidence type="ECO:0000256" key="5">
    <source>
        <dbReference type="ARBA" id="ARBA00022670"/>
    </source>
</evidence>
<dbReference type="OMA" id="NRLGWAP"/>
<evidence type="ECO:0000256" key="7">
    <source>
        <dbReference type="ARBA" id="ARBA00022801"/>
    </source>
</evidence>
<evidence type="ECO:0000256" key="4">
    <source>
        <dbReference type="ARBA" id="ARBA00020252"/>
    </source>
</evidence>
<evidence type="ECO:0000256" key="9">
    <source>
        <dbReference type="ARBA" id="ARBA00033457"/>
    </source>
</evidence>
<protein>
    <recommendedName>
        <fullName evidence="4">Aspergillopepsin-1</fullName>
        <ecNumber evidence="3">3.4.23.18</ecNumber>
    </recommendedName>
    <alternativeName>
        <fullName evidence="8">Aspergillopepsin I</fullName>
    </alternativeName>
    <alternativeName>
        <fullName evidence="9">Aspergillopeptidase A</fullName>
    </alternativeName>
</protein>
<dbReference type="HOGENOM" id="CLU_013253_0_1_1"/>
<dbReference type="AlphaFoldDB" id="Q0CJF2"/>
<comment type="catalytic activity">
    <reaction evidence="1">
        <text>Hydrolysis of proteins with broad specificity. Generally favors hydrophobic residues in P1 and P1', but also accepts Lys in P1, which leads to activation of trypsinogen. Does not clot milk.</text>
        <dbReference type="EC" id="3.4.23.18"/>
    </reaction>
</comment>
<keyword evidence="6" id="KW-0064">Aspartyl protease</keyword>
<dbReference type="PANTHER" id="PTHR47966:SF2">
    <property type="entry name" value="ASPERGILLOPEPSIN-1-RELATED"/>
    <property type="match status" value="1"/>
</dbReference>
<feature type="signal peptide" evidence="10">
    <location>
        <begin position="1"/>
        <end position="20"/>
    </location>
</feature>
<evidence type="ECO:0000313" key="13">
    <source>
        <dbReference type="Proteomes" id="UP000007963"/>
    </source>
</evidence>
<evidence type="ECO:0000256" key="8">
    <source>
        <dbReference type="ARBA" id="ARBA00029931"/>
    </source>
</evidence>
<accession>Q0CJF2</accession>